<keyword evidence="2" id="KW-1133">Transmembrane helix</keyword>
<dbReference type="InterPro" id="IPR043159">
    <property type="entry name" value="Lectin_gal-bd_sf"/>
</dbReference>
<dbReference type="AlphaFoldDB" id="A0A1I7RVW5"/>
<dbReference type="eggNOG" id="KOG4729">
    <property type="taxonomic scope" value="Eukaryota"/>
</dbReference>
<keyword evidence="3" id="KW-0732">Signal</keyword>
<evidence type="ECO:0000313" key="6">
    <source>
        <dbReference type="Proteomes" id="UP000095284"/>
    </source>
</evidence>
<evidence type="ECO:0000313" key="7">
    <source>
        <dbReference type="WBParaSite" id="BXY_0487800.1"/>
    </source>
</evidence>
<dbReference type="Proteomes" id="UP000095284">
    <property type="component" value="Unplaced"/>
</dbReference>
<feature type="chain" id="PRO_5009304986" evidence="3">
    <location>
        <begin position="27"/>
        <end position="916"/>
    </location>
</feature>
<dbReference type="Gene3D" id="4.10.1240.10">
    <property type="entry name" value="GPCR, family 2, extracellular hormone receptor domain"/>
    <property type="match status" value="1"/>
</dbReference>
<dbReference type="PROSITE" id="PS50227">
    <property type="entry name" value="G_PROTEIN_RECEP_F2_3"/>
    <property type="match status" value="1"/>
</dbReference>
<feature type="compositionally biased region" description="Low complexity" evidence="1">
    <location>
        <begin position="860"/>
        <end position="871"/>
    </location>
</feature>
<dbReference type="GO" id="GO:0004930">
    <property type="term" value="F:G protein-coupled receptor activity"/>
    <property type="evidence" value="ECO:0007669"/>
    <property type="project" value="InterPro"/>
</dbReference>
<feature type="transmembrane region" description="Helical" evidence="2">
    <location>
        <begin position="621"/>
        <end position="640"/>
    </location>
</feature>
<dbReference type="InterPro" id="IPR046338">
    <property type="entry name" value="GAIN_dom_sf"/>
</dbReference>
<evidence type="ECO:0000259" key="5">
    <source>
        <dbReference type="PROSITE" id="PS50228"/>
    </source>
</evidence>
<sequence>MSSFGRWNSRNFLIFLTFLLISGLNADDNVILEVCEGELAHLACPQEDTVISVLIANFGRFALNTCNPTFREGLNTLCGNDRTKPILDELCSGQNSCNFTASAKLFGDACPDTPKYIEVQYSCIPATTTAAPTTTPAPGEEAAPEDYDGSGVRNSDKVGYTVTNPHSLDHPHLQEVQNTACAAEYDSVRLLQWPQIKRNELAKAACPVDYKGVAKRRCNDNGFWERNADLSECVSDAIIKFKDDNEQYFAADSLVPAFIHQELKSLVTSSLVAGDLVKISLLLERIQLHNSRNDVSLNREELSDTAKDTIQTVNGVLGMRIAWLDLPYELQRSTAYRLLRTIQRTLNNAAKSVPFPDTIRAPFVARPYVIGAISVLRPISDIEFPYLERFDVEDRALFGLMEEARRLEDSFEIAYSSVANLAPFIVQPHHHLTEGNPEREDCSRTVISNIISTYAARRTHSSQKSPILTEIPMVLSFSTKKSANFPYPYCAKFDQDAEDFVYDQNCEMLVHNETKTICRCKGVGHFAVISSTCEVKVSVCAVPALITALSAALCGNFHMALQGRQKLWTPPLWNCLSPLLVIIIVQSVFVITIVALLCKHRRVGYEPCRNDAGKVRAVRKTLYQTAPFLLIVNFLVSATYMFVTKWTAPCMWTVVIANSILAIYTLKSFLIKGQTSFCRKSKNFGATDFPKDSIFSPAVQARGSVPNIHCCEPNYSTKSTSIVQYMEDGPKTMAIPDFHALHCQTQAYVATQGGVHDAHYCDHTYATIPADYCGFYAQHYQQNPVQYHSAQLPPYPPPPAPDSYGCQMQNYAAYFQHPGQRMMCMHECHPPPSPICNEHGHRCPSLVGLRTPSQLQHKPSSASASNVSSGSPYESARSSSTATGSQFSNSTQGTTTALLRMDMSRNMPVFFDENSS</sequence>
<evidence type="ECO:0000259" key="4">
    <source>
        <dbReference type="PROSITE" id="PS50227"/>
    </source>
</evidence>
<feature type="domain" description="SUEL-type lectin" evidence="5">
    <location>
        <begin position="34"/>
        <end position="124"/>
    </location>
</feature>
<evidence type="ECO:0000256" key="2">
    <source>
        <dbReference type="SAM" id="Phobius"/>
    </source>
</evidence>
<feature type="compositionally biased region" description="Polar residues" evidence="1">
    <location>
        <begin position="876"/>
        <end position="893"/>
    </location>
</feature>
<dbReference type="eggNOG" id="KOG4193">
    <property type="taxonomic scope" value="Eukaryota"/>
</dbReference>
<dbReference type="WBParaSite" id="BXY_0487800.1">
    <property type="protein sequence ID" value="BXY_0487800.1"/>
    <property type="gene ID" value="BXY_0487800"/>
</dbReference>
<organism evidence="6 7">
    <name type="scientific">Bursaphelenchus xylophilus</name>
    <name type="common">Pinewood nematode worm</name>
    <name type="synonym">Aphelenchoides xylophilus</name>
    <dbReference type="NCBI Taxonomy" id="6326"/>
    <lineage>
        <taxon>Eukaryota</taxon>
        <taxon>Metazoa</taxon>
        <taxon>Ecdysozoa</taxon>
        <taxon>Nematoda</taxon>
        <taxon>Chromadorea</taxon>
        <taxon>Rhabditida</taxon>
        <taxon>Tylenchina</taxon>
        <taxon>Tylenchomorpha</taxon>
        <taxon>Aphelenchoidea</taxon>
        <taxon>Aphelenchoididae</taxon>
        <taxon>Bursaphelenchus</taxon>
    </lineage>
</organism>
<dbReference type="Pfam" id="PF02140">
    <property type="entry name" value="SUEL_Lectin"/>
    <property type="match status" value="1"/>
</dbReference>
<feature type="transmembrane region" description="Helical" evidence="2">
    <location>
        <begin position="579"/>
        <end position="600"/>
    </location>
</feature>
<dbReference type="GO" id="GO:0030246">
    <property type="term" value="F:carbohydrate binding"/>
    <property type="evidence" value="ECO:0007669"/>
    <property type="project" value="InterPro"/>
</dbReference>
<dbReference type="InterPro" id="IPR001879">
    <property type="entry name" value="GPCR_2_extracellular_dom"/>
</dbReference>
<reference evidence="7" key="1">
    <citation type="submission" date="2016-11" db="UniProtKB">
        <authorList>
            <consortium name="WormBaseParasite"/>
        </authorList>
    </citation>
    <scope>IDENTIFICATION</scope>
</reference>
<keyword evidence="2" id="KW-0472">Membrane</keyword>
<feature type="region of interest" description="Disordered" evidence="1">
    <location>
        <begin position="131"/>
        <end position="170"/>
    </location>
</feature>
<dbReference type="InterPro" id="IPR036445">
    <property type="entry name" value="GPCR_2_extracell_dom_sf"/>
</dbReference>
<feature type="region of interest" description="Disordered" evidence="1">
    <location>
        <begin position="851"/>
        <end position="893"/>
    </location>
</feature>
<dbReference type="PANTHER" id="PTHR46780">
    <property type="entry name" value="PROTEIN EVA-1"/>
    <property type="match status" value="1"/>
</dbReference>
<keyword evidence="2" id="KW-0812">Transmembrane</keyword>
<evidence type="ECO:0000256" key="3">
    <source>
        <dbReference type="SAM" id="SignalP"/>
    </source>
</evidence>
<dbReference type="SMART" id="SM00008">
    <property type="entry name" value="HormR"/>
    <property type="match status" value="1"/>
</dbReference>
<feature type="signal peptide" evidence="3">
    <location>
        <begin position="1"/>
        <end position="26"/>
    </location>
</feature>
<feature type="transmembrane region" description="Helical" evidence="2">
    <location>
        <begin position="646"/>
        <end position="666"/>
    </location>
</feature>
<feature type="domain" description="G-protein coupled receptors family 2 profile 1" evidence="4">
    <location>
        <begin position="181"/>
        <end position="237"/>
    </location>
</feature>
<dbReference type="Gene3D" id="2.60.220.50">
    <property type="match status" value="1"/>
</dbReference>
<name>A0A1I7RVW5_BURXY</name>
<dbReference type="SUPFAM" id="SSF111418">
    <property type="entry name" value="Hormone receptor domain"/>
    <property type="match status" value="1"/>
</dbReference>
<dbReference type="InterPro" id="IPR000922">
    <property type="entry name" value="Lectin_gal-bd_dom"/>
</dbReference>
<feature type="compositionally biased region" description="Low complexity" evidence="1">
    <location>
        <begin position="131"/>
        <end position="141"/>
    </location>
</feature>
<protein>
    <submittedName>
        <fullName evidence="7">Latrophilin Cirl</fullName>
    </submittedName>
</protein>
<accession>A0A1I7RVW5</accession>
<proteinExistence type="predicted"/>
<dbReference type="PROSITE" id="PS50228">
    <property type="entry name" value="SUEL_LECTIN"/>
    <property type="match status" value="1"/>
</dbReference>
<dbReference type="GO" id="GO:0016020">
    <property type="term" value="C:membrane"/>
    <property type="evidence" value="ECO:0007669"/>
    <property type="project" value="InterPro"/>
</dbReference>
<evidence type="ECO:0000256" key="1">
    <source>
        <dbReference type="SAM" id="MobiDB-lite"/>
    </source>
</evidence>
<dbReference type="Gene3D" id="2.60.120.740">
    <property type="match status" value="1"/>
</dbReference>
<dbReference type="Pfam" id="PF02793">
    <property type="entry name" value="HRM"/>
    <property type="match status" value="1"/>
</dbReference>